<proteinExistence type="predicted"/>
<keyword evidence="4" id="KW-1185">Reference proteome</keyword>
<dbReference type="Pfam" id="PF20606">
    <property type="entry name" value="DUF6799"/>
    <property type="match status" value="1"/>
</dbReference>
<evidence type="ECO:0000313" key="3">
    <source>
        <dbReference type="EMBL" id="GAA3952875.1"/>
    </source>
</evidence>
<gene>
    <name evidence="3" type="ORF">GCM10022406_38280</name>
</gene>
<evidence type="ECO:0000256" key="1">
    <source>
        <dbReference type="SAM" id="SignalP"/>
    </source>
</evidence>
<sequence length="197" mass="20846">MFSNSPPLLMRFLTLACCVVGGLLLAAAPAFAQTSSSAPAQVSSLKDGVYRKGGLTMRLQAGQTSRLSAPVTMSNGLVIRPDGIMVSKDGTRQILEEGKAVNLQGQIVNFTDDMMSAPAIEQRARRVAGVTETIIAMPDAGPVPARLTAELLRTERRLALLQQLADRLAQRTAAGSVGSSTATLDAQLQEIDAQLKR</sequence>
<accession>A0ABP7NS00</accession>
<reference evidence="4" key="1">
    <citation type="journal article" date="2019" name="Int. J. Syst. Evol. Microbiol.">
        <title>The Global Catalogue of Microorganisms (GCM) 10K type strain sequencing project: providing services to taxonomists for standard genome sequencing and annotation.</title>
        <authorList>
            <consortium name="The Broad Institute Genomics Platform"/>
            <consortium name="The Broad Institute Genome Sequencing Center for Infectious Disease"/>
            <person name="Wu L."/>
            <person name="Ma J."/>
        </authorList>
    </citation>
    <scope>NUCLEOTIDE SEQUENCE [LARGE SCALE GENOMIC DNA]</scope>
    <source>
        <strain evidence="4">JCM 17214</strain>
    </source>
</reference>
<protein>
    <recommendedName>
        <fullName evidence="2">DUF6799 domain-containing protein</fullName>
    </recommendedName>
</protein>
<name>A0ABP7NS00_9BACT</name>
<organism evidence="3 4">
    <name type="scientific">Hymenobacter algoricola</name>
    <dbReference type="NCBI Taxonomy" id="486267"/>
    <lineage>
        <taxon>Bacteria</taxon>
        <taxon>Pseudomonadati</taxon>
        <taxon>Bacteroidota</taxon>
        <taxon>Cytophagia</taxon>
        <taxon>Cytophagales</taxon>
        <taxon>Hymenobacteraceae</taxon>
        <taxon>Hymenobacter</taxon>
    </lineage>
</organism>
<feature type="chain" id="PRO_5046771066" description="DUF6799 domain-containing protein" evidence="1">
    <location>
        <begin position="33"/>
        <end position="197"/>
    </location>
</feature>
<evidence type="ECO:0000313" key="4">
    <source>
        <dbReference type="Proteomes" id="UP001499909"/>
    </source>
</evidence>
<feature type="domain" description="DUF6799" evidence="2">
    <location>
        <begin position="46"/>
        <end position="107"/>
    </location>
</feature>
<dbReference type="Proteomes" id="UP001499909">
    <property type="component" value="Unassembled WGS sequence"/>
</dbReference>
<keyword evidence="1" id="KW-0732">Signal</keyword>
<dbReference type="InterPro" id="IPR046478">
    <property type="entry name" value="DUF6799"/>
</dbReference>
<dbReference type="EMBL" id="BAABDH010000111">
    <property type="protein sequence ID" value="GAA3952875.1"/>
    <property type="molecule type" value="Genomic_DNA"/>
</dbReference>
<evidence type="ECO:0000259" key="2">
    <source>
        <dbReference type="Pfam" id="PF20606"/>
    </source>
</evidence>
<feature type="signal peptide" evidence="1">
    <location>
        <begin position="1"/>
        <end position="32"/>
    </location>
</feature>
<comment type="caution">
    <text evidence="3">The sequence shown here is derived from an EMBL/GenBank/DDBJ whole genome shotgun (WGS) entry which is preliminary data.</text>
</comment>